<sequence length="281" mass="30679">MDLQGIIDFVQFQGTNLAVNLVAALAIFVVGRWVVKLLHSLSIKAMQRGKLDPLLVKFLGNILYALLMVFVVLAAISQVGIQTTSLIAVIGAAGLAVGLALQGSLANFAAGVLVIIFRPYKIGDYVEAGGVAGTIDDVQIFTTELKTADNRKIIVPNGQMMSGAITNYSSHDTRRVDLVVGVGYDDDIDVVRRVLEGVVADDPRVLADPAPNIRMSAMGDSSVSWIVRPWVKAADYWSVYWEMTEEIKRRFDAEGISIPFPQRDVHVYHHPDKDGEASLER</sequence>
<evidence type="ECO:0000256" key="6">
    <source>
        <dbReference type="ARBA" id="ARBA00023136"/>
    </source>
</evidence>
<dbReference type="Pfam" id="PF00924">
    <property type="entry name" value="MS_channel_2nd"/>
    <property type="match status" value="1"/>
</dbReference>
<evidence type="ECO:0000259" key="8">
    <source>
        <dbReference type="Pfam" id="PF00924"/>
    </source>
</evidence>
<comment type="caution">
    <text evidence="11">The sequence shown here is derived from an EMBL/GenBank/DDBJ whole genome shotgun (WGS) entry which is preliminary data.</text>
</comment>
<evidence type="ECO:0000259" key="9">
    <source>
        <dbReference type="Pfam" id="PF21082"/>
    </source>
</evidence>
<keyword evidence="3" id="KW-1003">Cell membrane</keyword>
<evidence type="ECO:0000256" key="5">
    <source>
        <dbReference type="ARBA" id="ARBA00022989"/>
    </source>
</evidence>
<feature type="domain" description="Mechanosensitive ion channel MscS C-terminal" evidence="9">
    <location>
        <begin position="176"/>
        <end position="258"/>
    </location>
</feature>
<reference evidence="11 12" key="1">
    <citation type="submission" date="2019-07" db="EMBL/GenBank/DDBJ databases">
        <title>Whole genome shotgun sequence of Halomonas halophila NBRC 102604.</title>
        <authorList>
            <person name="Hosoyama A."/>
            <person name="Uohara A."/>
            <person name="Ohji S."/>
            <person name="Ichikawa N."/>
        </authorList>
    </citation>
    <scope>NUCLEOTIDE SEQUENCE [LARGE SCALE GENOMIC DNA]</scope>
    <source>
        <strain evidence="11 12">NBRC 102604</strain>
    </source>
</reference>
<dbReference type="InterPro" id="IPR006685">
    <property type="entry name" value="MscS_channel_2nd"/>
</dbReference>
<proteinExistence type="inferred from homology"/>
<dbReference type="InterPro" id="IPR008910">
    <property type="entry name" value="MSC_TM_helix"/>
</dbReference>
<evidence type="ECO:0000313" key="12">
    <source>
        <dbReference type="Proteomes" id="UP000321121"/>
    </source>
</evidence>
<feature type="transmembrane region" description="Helical" evidence="7">
    <location>
        <begin position="87"/>
        <end position="117"/>
    </location>
</feature>
<evidence type="ECO:0000256" key="1">
    <source>
        <dbReference type="ARBA" id="ARBA00004651"/>
    </source>
</evidence>
<dbReference type="InterPro" id="IPR049278">
    <property type="entry name" value="MS_channel_C"/>
</dbReference>
<comment type="similarity">
    <text evidence="2 7">Belongs to the MscS (TC 1.A.23) family.</text>
</comment>
<dbReference type="InterPro" id="IPR045275">
    <property type="entry name" value="MscS_archaea/bacteria_type"/>
</dbReference>
<name>A0ABQ0U7C1_9GAMM</name>
<dbReference type="EMBL" id="BJUS01000043">
    <property type="protein sequence ID" value="GEK74367.1"/>
    <property type="molecule type" value="Genomic_DNA"/>
</dbReference>
<feature type="transmembrane region" description="Helical" evidence="7">
    <location>
        <begin position="55"/>
        <end position="81"/>
    </location>
</feature>
<accession>A0ABQ0U7C1</accession>
<dbReference type="Gene3D" id="3.30.70.100">
    <property type="match status" value="1"/>
</dbReference>
<dbReference type="RefSeq" id="WP_146910034.1">
    <property type="nucleotide sequence ID" value="NZ_BJUS01000043.1"/>
</dbReference>
<evidence type="ECO:0000256" key="7">
    <source>
        <dbReference type="RuleBase" id="RU369025"/>
    </source>
</evidence>
<evidence type="ECO:0000256" key="2">
    <source>
        <dbReference type="ARBA" id="ARBA00008017"/>
    </source>
</evidence>
<dbReference type="PANTHER" id="PTHR30221:SF1">
    <property type="entry name" value="SMALL-CONDUCTANCE MECHANOSENSITIVE CHANNEL"/>
    <property type="match status" value="1"/>
</dbReference>
<comment type="caution">
    <text evidence="7">Lacks conserved residue(s) required for the propagation of feature annotation.</text>
</comment>
<dbReference type="Pfam" id="PF21088">
    <property type="entry name" value="MS_channel_1st"/>
    <property type="match status" value="1"/>
</dbReference>
<evidence type="ECO:0000313" key="11">
    <source>
        <dbReference type="EMBL" id="GEK74367.1"/>
    </source>
</evidence>
<dbReference type="Pfam" id="PF21082">
    <property type="entry name" value="MS_channel_3rd"/>
    <property type="match status" value="1"/>
</dbReference>
<gene>
    <name evidence="11" type="ORF">HHA04nite_29110</name>
</gene>
<dbReference type="SUPFAM" id="SSF82689">
    <property type="entry name" value="Mechanosensitive channel protein MscS (YggB), C-terminal domain"/>
    <property type="match status" value="1"/>
</dbReference>
<dbReference type="SUPFAM" id="SSF82861">
    <property type="entry name" value="Mechanosensitive channel protein MscS (YggB), transmembrane region"/>
    <property type="match status" value="1"/>
</dbReference>
<keyword evidence="6 7" id="KW-0472">Membrane</keyword>
<dbReference type="SUPFAM" id="SSF50182">
    <property type="entry name" value="Sm-like ribonucleoproteins"/>
    <property type="match status" value="1"/>
</dbReference>
<dbReference type="Gene3D" id="1.10.287.1260">
    <property type="match status" value="1"/>
</dbReference>
<keyword evidence="4 7" id="KW-0812">Transmembrane</keyword>
<feature type="domain" description="Mechanosensitive ion channel transmembrane helices 2/3" evidence="10">
    <location>
        <begin position="61"/>
        <end position="102"/>
    </location>
</feature>
<dbReference type="InterPro" id="IPR011014">
    <property type="entry name" value="MscS_channel_TM-2"/>
</dbReference>
<protein>
    <recommendedName>
        <fullName evidence="7">Small-conductance mechanosensitive channel</fullName>
    </recommendedName>
</protein>
<evidence type="ECO:0000259" key="10">
    <source>
        <dbReference type="Pfam" id="PF21088"/>
    </source>
</evidence>
<keyword evidence="5 7" id="KW-1133">Transmembrane helix</keyword>
<comment type="subcellular location">
    <subcellularLocation>
        <location evidence="7">Cell inner membrane</location>
        <topology evidence="7">Multi-pass membrane protein</topology>
    </subcellularLocation>
    <subcellularLocation>
        <location evidence="1">Cell membrane</location>
        <topology evidence="1">Multi-pass membrane protein</topology>
    </subcellularLocation>
</comment>
<dbReference type="InterPro" id="IPR010920">
    <property type="entry name" value="LSM_dom_sf"/>
</dbReference>
<keyword evidence="7" id="KW-0997">Cell inner membrane</keyword>
<dbReference type="Pfam" id="PF05552">
    <property type="entry name" value="MS_channel_1st_1"/>
    <property type="match status" value="1"/>
</dbReference>
<keyword evidence="7" id="KW-0813">Transport</keyword>
<comment type="subunit">
    <text evidence="7">Homoheptamer.</text>
</comment>
<dbReference type="InterPro" id="IPR049142">
    <property type="entry name" value="MS_channel_1st"/>
</dbReference>
<dbReference type="Proteomes" id="UP000321121">
    <property type="component" value="Unassembled WGS sequence"/>
</dbReference>
<comment type="function">
    <text evidence="7">Mechanosensitive channel that participates in the regulation of osmotic pressure changes within the cell, opening in response to stretch forces in the membrane lipid bilayer, without the need for other proteins. Contributes to normal resistance to hypoosmotic shock. Forms an ion channel of 1.0 nanosiemens conductance with a slight preference for anions.</text>
</comment>
<dbReference type="PANTHER" id="PTHR30221">
    <property type="entry name" value="SMALL-CONDUCTANCE MECHANOSENSITIVE CHANNEL"/>
    <property type="match status" value="1"/>
</dbReference>
<dbReference type="InterPro" id="IPR023408">
    <property type="entry name" value="MscS_beta-dom_sf"/>
</dbReference>
<feature type="domain" description="Mechanosensitive ion channel MscS" evidence="8">
    <location>
        <begin position="104"/>
        <end position="169"/>
    </location>
</feature>
<keyword evidence="7" id="KW-0407">Ion channel</keyword>
<dbReference type="InterPro" id="IPR011066">
    <property type="entry name" value="MscS_channel_C_sf"/>
</dbReference>
<evidence type="ECO:0000256" key="4">
    <source>
        <dbReference type="ARBA" id="ARBA00022692"/>
    </source>
</evidence>
<organism evidence="11 12">
    <name type="scientific">Halomonas halophila</name>
    <dbReference type="NCBI Taxonomy" id="29573"/>
    <lineage>
        <taxon>Bacteria</taxon>
        <taxon>Pseudomonadati</taxon>
        <taxon>Pseudomonadota</taxon>
        <taxon>Gammaproteobacteria</taxon>
        <taxon>Oceanospirillales</taxon>
        <taxon>Halomonadaceae</taxon>
        <taxon>Halomonas</taxon>
    </lineage>
</organism>
<feature type="transmembrane region" description="Helical" evidence="7">
    <location>
        <begin position="17"/>
        <end position="35"/>
    </location>
</feature>
<dbReference type="Gene3D" id="2.30.30.60">
    <property type="match status" value="1"/>
</dbReference>
<keyword evidence="12" id="KW-1185">Reference proteome</keyword>
<keyword evidence="7" id="KW-0406">Ion transport</keyword>
<evidence type="ECO:0000256" key="3">
    <source>
        <dbReference type="ARBA" id="ARBA00022475"/>
    </source>
</evidence>